<dbReference type="PRINTS" id="PR01415">
    <property type="entry name" value="ANKYRIN"/>
</dbReference>
<evidence type="ECO:0000256" key="14">
    <source>
        <dbReference type="SAM" id="MobiDB-lite"/>
    </source>
</evidence>
<evidence type="ECO:0000256" key="4">
    <source>
        <dbReference type="ARBA" id="ARBA00022538"/>
    </source>
</evidence>
<dbReference type="PROSITE" id="PS51490">
    <property type="entry name" value="KHA"/>
    <property type="match status" value="1"/>
</dbReference>
<keyword evidence="6" id="KW-0631">Potassium channel</keyword>
<dbReference type="Gene3D" id="1.25.40.20">
    <property type="entry name" value="Ankyrin repeat-containing domain"/>
    <property type="match status" value="1"/>
</dbReference>
<keyword evidence="10" id="KW-0406">Ion transport</keyword>
<keyword evidence="8" id="KW-0630">Potassium</keyword>
<dbReference type="InterPro" id="IPR021789">
    <property type="entry name" value="KHA_dom"/>
</dbReference>
<dbReference type="SUPFAM" id="SSF51206">
    <property type="entry name" value="cAMP-binding domain-like"/>
    <property type="match status" value="1"/>
</dbReference>
<evidence type="ECO:0000256" key="7">
    <source>
        <dbReference type="ARBA" id="ARBA00022882"/>
    </source>
</evidence>
<keyword evidence="7" id="KW-0851">Voltage-gated channel</keyword>
<dbReference type="AlphaFoldDB" id="A0A8T0GDN8"/>
<sequence length="973" mass="109014">MKSYFKMGSKLLEWLGMTKPLQRKASSTSSDMLVHAYSSGILPGLGSRASLSSRNIVLNKYVINPHNPRYRLWCNWLIVLVFYSAWVSPFEFGFLENPRGALLACDMVVNGFFAIDIILTFFVAYMDPTTFLMVDSLKTIAIRYLSSTWFVLDVASTVPFEVVAFILTGKYGQGFAFSLINMLRLWRLRRVSAMFARIEKNVRFSYFWTRCIKLFLVTIFVCHCAACFIYLLAARHPESKEADTWLGNVLPNFRDESLWTRYVTSVYWAVTTLTTTGYGDIHPVNQGEMVYDIFFMLLNLALTAYIIGNMTNLITRLTARTRGYRDSVQAVTDFAHRNQLPARLHEQMLAHMQLKFKTDSLQQQGTMAILPKAIRSSLAQHLFLKTVEKVYLFQGTSYNFLTQLVTEMKAEYFPPREEIILFNEAPSEFYIVVNGSVDVLIKKDSFEQILFTAHSGDVIGEIGVLCYMPQPFTVRSRKLSQLLRIDRTVFMSVVQSFQEDGQRIVDNLLQRLRESDDPRFEELSAEIEVLLTDGSDMTLSLCSLAAYGNAEAMEEQLKEGADPNKADYCGRTPLLIASTKGHLECVKLLLEHKAEANKADVDGKVPLAEALIARDPATVKLLWENGATLQNANRGQLLGQAVQDCNVELIEDYLEYGADIDEGDDEGLTPLHIAVLHGLPAMAKFLISKGANPNKATEGIPTPLELAEQSNANPELAKLRAQLLKTPVAALNDDKFREELSRSDDSIHPATPPETSPFGSGNDITSDAGALPRTKKTLSVGFQISQPQSPTRLKRFNLSRSRHEHPAINSLMQKQSPRGRRASSIKRHKTLHANPWGRQRGLEGDTNAISGSQPHSDSTPPEFSAAPKRVTIHPHHPHSKEAFSCVVGKLVMLPQSIDELLQIANTKFQDLHATRVMNREAAEIDDVSVIRDNEHLFVVVDNRVHLESQLGFDAGELIANLESIITVLSSAKS</sequence>
<dbReference type="InterPro" id="IPR018490">
    <property type="entry name" value="cNMP-bd_dom_sf"/>
</dbReference>
<dbReference type="Pfam" id="PF13637">
    <property type="entry name" value="Ank_4"/>
    <property type="match status" value="1"/>
</dbReference>
<dbReference type="InterPro" id="IPR000595">
    <property type="entry name" value="cNMP-bd_dom"/>
</dbReference>
<evidence type="ECO:0000256" key="2">
    <source>
        <dbReference type="ARBA" id="ARBA00007929"/>
    </source>
</evidence>
<evidence type="ECO:0000256" key="1">
    <source>
        <dbReference type="ARBA" id="ARBA00004141"/>
    </source>
</evidence>
<keyword evidence="9 15" id="KW-1133">Transmembrane helix</keyword>
<comment type="caution">
    <text evidence="18">The sequence shown here is derived from an EMBL/GenBank/DDBJ whole genome shotgun (WGS) entry which is preliminary data.</text>
</comment>
<dbReference type="Pfam" id="PF11834">
    <property type="entry name" value="KHA"/>
    <property type="match status" value="1"/>
</dbReference>
<dbReference type="GO" id="GO:0034702">
    <property type="term" value="C:monoatomic ion channel complex"/>
    <property type="evidence" value="ECO:0007669"/>
    <property type="project" value="UniProtKB-KW"/>
</dbReference>
<gene>
    <name evidence="18" type="ORF">KC19_11G055200</name>
</gene>
<protein>
    <submittedName>
        <fullName evidence="18">Uncharacterized protein</fullName>
    </submittedName>
</protein>
<accession>A0A8T0GDN8</accession>
<evidence type="ECO:0000256" key="5">
    <source>
        <dbReference type="ARBA" id="ARBA00022692"/>
    </source>
</evidence>
<evidence type="ECO:0000256" key="3">
    <source>
        <dbReference type="ARBA" id="ARBA00022448"/>
    </source>
</evidence>
<feature type="transmembrane region" description="Helical" evidence="15">
    <location>
        <begin position="162"/>
        <end position="186"/>
    </location>
</feature>
<dbReference type="GO" id="GO:0005249">
    <property type="term" value="F:voltage-gated potassium channel activity"/>
    <property type="evidence" value="ECO:0007669"/>
    <property type="project" value="InterPro"/>
</dbReference>
<dbReference type="SUPFAM" id="SSF48403">
    <property type="entry name" value="Ankyrin repeat"/>
    <property type="match status" value="1"/>
</dbReference>
<evidence type="ECO:0000256" key="11">
    <source>
        <dbReference type="ARBA" id="ARBA00023136"/>
    </source>
</evidence>
<keyword evidence="19" id="KW-1185">Reference proteome</keyword>
<evidence type="ECO:0000256" key="15">
    <source>
        <dbReference type="SAM" id="Phobius"/>
    </source>
</evidence>
<comment type="subcellular location">
    <subcellularLocation>
        <location evidence="1">Membrane</location>
        <topology evidence="1">Multi-pass membrane protein</topology>
    </subcellularLocation>
</comment>
<feature type="domain" description="KHA" evidence="17">
    <location>
        <begin position="869"/>
        <end position="956"/>
    </location>
</feature>
<feature type="transmembrane region" description="Helical" evidence="15">
    <location>
        <begin position="137"/>
        <end position="156"/>
    </location>
</feature>
<keyword evidence="3" id="KW-0813">Transport</keyword>
<name>A0A8T0GDN8_CERPU</name>
<keyword evidence="12" id="KW-0407">Ion channel</keyword>
<keyword evidence="13" id="KW-0040">ANK repeat</keyword>
<feature type="compositionally biased region" description="Polar residues" evidence="14">
    <location>
        <begin position="847"/>
        <end position="861"/>
    </location>
</feature>
<feature type="compositionally biased region" description="Basic residues" evidence="14">
    <location>
        <begin position="817"/>
        <end position="831"/>
    </location>
</feature>
<dbReference type="SMART" id="SM00248">
    <property type="entry name" value="ANK"/>
    <property type="match status" value="4"/>
</dbReference>
<dbReference type="PANTHER" id="PTHR45743:SF2">
    <property type="entry name" value="POTASSIUM CHANNEL AKT1"/>
    <property type="match status" value="1"/>
</dbReference>
<dbReference type="SMART" id="SM00100">
    <property type="entry name" value="cNMP"/>
    <property type="match status" value="1"/>
</dbReference>
<dbReference type="InterPro" id="IPR045319">
    <property type="entry name" value="KAT/AKT"/>
</dbReference>
<comment type="similarity">
    <text evidence="2">Belongs to the potassium channel family. Plant (TC 1.A.1.4) subfamily.</text>
</comment>
<dbReference type="Pfam" id="PF00520">
    <property type="entry name" value="Ion_trans"/>
    <property type="match status" value="1"/>
</dbReference>
<feature type="domain" description="Cyclic nucleotide-binding" evidence="16">
    <location>
        <begin position="392"/>
        <end position="511"/>
    </location>
</feature>
<evidence type="ECO:0000259" key="16">
    <source>
        <dbReference type="PROSITE" id="PS50042"/>
    </source>
</evidence>
<evidence type="ECO:0000256" key="9">
    <source>
        <dbReference type="ARBA" id="ARBA00022989"/>
    </source>
</evidence>
<dbReference type="InterPro" id="IPR005821">
    <property type="entry name" value="Ion_trans_dom"/>
</dbReference>
<dbReference type="Gene3D" id="1.10.287.70">
    <property type="match status" value="1"/>
</dbReference>
<evidence type="ECO:0000259" key="17">
    <source>
        <dbReference type="PROSITE" id="PS51490"/>
    </source>
</evidence>
<evidence type="ECO:0000256" key="10">
    <source>
        <dbReference type="ARBA" id="ARBA00023065"/>
    </source>
</evidence>
<feature type="compositionally biased region" description="Polar residues" evidence="14">
    <location>
        <begin position="780"/>
        <end position="791"/>
    </location>
</feature>
<dbReference type="InterPro" id="IPR003938">
    <property type="entry name" value="K_chnl_volt-dep_EAG/ELK/ERG"/>
</dbReference>
<proteinExistence type="inferred from homology"/>
<evidence type="ECO:0000313" key="19">
    <source>
        <dbReference type="Proteomes" id="UP000822688"/>
    </source>
</evidence>
<dbReference type="PANTHER" id="PTHR45743">
    <property type="entry name" value="POTASSIUM CHANNEL AKT1"/>
    <property type="match status" value="1"/>
</dbReference>
<evidence type="ECO:0000256" key="13">
    <source>
        <dbReference type="PROSITE-ProRule" id="PRU00023"/>
    </source>
</evidence>
<dbReference type="InterPro" id="IPR002110">
    <property type="entry name" value="Ankyrin_rpt"/>
</dbReference>
<dbReference type="Pfam" id="PF00027">
    <property type="entry name" value="cNMP_binding"/>
    <property type="match status" value="1"/>
</dbReference>
<dbReference type="FunFam" id="1.10.287.70:FF:000123">
    <property type="entry name" value="Potassium channel KAT3"/>
    <property type="match status" value="1"/>
</dbReference>
<evidence type="ECO:0000313" key="18">
    <source>
        <dbReference type="EMBL" id="KAG0556464.1"/>
    </source>
</evidence>
<dbReference type="PROSITE" id="PS50042">
    <property type="entry name" value="CNMP_BINDING_3"/>
    <property type="match status" value="1"/>
</dbReference>
<feature type="transmembrane region" description="Helical" evidence="15">
    <location>
        <begin position="70"/>
        <end position="88"/>
    </location>
</feature>
<dbReference type="PROSITE" id="PS50297">
    <property type="entry name" value="ANK_REP_REGION"/>
    <property type="match status" value="2"/>
</dbReference>
<evidence type="ECO:0000256" key="6">
    <source>
        <dbReference type="ARBA" id="ARBA00022826"/>
    </source>
</evidence>
<keyword evidence="4" id="KW-0633">Potassium transport</keyword>
<organism evidence="18 19">
    <name type="scientific">Ceratodon purpureus</name>
    <name type="common">Fire moss</name>
    <name type="synonym">Dicranum purpureum</name>
    <dbReference type="NCBI Taxonomy" id="3225"/>
    <lineage>
        <taxon>Eukaryota</taxon>
        <taxon>Viridiplantae</taxon>
        <taxon>Streptophyta</taxon>
        <taxon>Embryophyta</taxon>
        <taxon>Bryophyta</taxon>
        <taxon>Bryophytina</taxon>
        <taxon>Bryopsida</taxon>
        <taxon>Dicranidae</taxon>
        <taxon>Pseudoditrichales</taxon>
        <taxon>Ditrichaceae</taxon>
        <taxon>Ceratodon</taxon>
    </lineage>
</organism>
<dbReference type="PRINTS" id="PR01463">
    <property type="entry name" value="EAGCHANLFMLY"/>
</dbReference>
<dbReference type="Proteomes" id="UP000822688">
    <property type="component" value="Chromosome 11"/>
</dbReference>
<feature type="repeat" description="ANK" evidence="13">
    <location>
        <begin position="666"/>
        <end position="698"/>
    </location>
</feature>
<keyword evidence="11 15" id="KW-0472">Membrane</keyword>
<feature type="transmembrane region" description="Helical" evidence="15">
    <location>
        <begin position="100"/>
        <end position="125"/>
    </location>
</feature>
<reference evidence="18 19" key="1">
    <citation type="submission" date="2020-06" db="EMBL/GenBank/DDBJ databases">
        <title>WGS assembly of Ceratodon purpureus strain R40.</title>
        <authorList>
            <person name="Carey S.B."/>
            <person name="Jenkins J."/>
            <person name="Shu S."/>
            <person name="Lovell J.T."/>
            <person name="Sreedasyam A."/>
            <person name="Maumus F."/>
            <person name="Tiley G.P."/>
            <person name="Fernandez-Pozo N."/>
            <person name="Barry K."/>
            <person name="Chen C."/>
            <person name="Wang M."/>
            <person name="Lipzen A."/>
            <person name="Daum C."/>
            <person name="Saski C.A."/>
            <person name="Payton A.C."/>
            <person name="Mcbreen J.C."/>
            <person name="Conrad R.E."/>
            <person name="Kollar L.M."/>
            <person name="Olsson S."/>
            <person name="Huttunen S."/>
            <person name="Landis J.B."/>
            <person name="Wickett N.J."/>
            <person name="Johnson M.G."/>
            <person name="Rensing S.A."/>
            <person name="Grimwood J."/>
            <person name="Schmutz J."/>
            <person name="Mcdaniel S.F."/>
        </authorList>
    </citation>
    <scope>NUCLEOTIDE SEQUENCE [LARGE SCALE GENOMIC DNA]</scope>
    <source>
        <strain evidence="18 19">R40</strain>
    </source>
</reference>
<dbReference type="Pfam" id="PF12796">
    <property type="entry name" value="Ank_2"/>
    <property type="match status" value="1"/>
</dbReference>
<feature type="compositionally biased region" description="Basic residues" evidence="14">
    <location>
        <begin position="792"/>
        <end position="803"/>
    </location>
</feature>
<dbReference type="InterPro" id="IPR036770">
    <property type="entry name" value="Ankyrin_rpt-contain_sf"/>
</dbReference>
<dbReference type="Gene3D" id="2.60.120.10">
    <property type="entry name" value="Jelly Rolls"/>
    <property type="match status" value="1"/>
</dbReference>
<feature type="region of interest" description="Disordered" evidence="14">
    <location>
        <begin position="739"/>
        <end position="865"/>
    </location>
</feature>
<evidence type="ECO:0000256" key="12">
    <source>
        <dbReference type="ARBA" id="ARBA00023303"/>
    </source>
</evidence>
<feature type="repeat" description="ANK" evidence="13">
    <location>
        <begin position="569"/>
        <end position="601"/>
    </location>
</feature>
<keyword evidence="5 15" id="KW-0812">Transmembrane</keyword>
<dbReference type="FunFam" id="2.60.120.10:FF:000074">
    <property type="entry name" value="Potassium channel KAT2"/>
    <property type="match status" value="1"/>
</dbReference>
<feature type="transmembrane region" description="Helical" evidence="15">
    <location>
        <begin position="207"/>
        <end position="233"/>
    </location>
</feature>
<dbReference type="SUPFAM" id="SSF81324">
    <property type="entry name" value="Voltage-gated potassium channels"/>
    <property type="match status" value="1"/>
</dbReference>
<evidence type="ECO:0000256" key="8">
    <source>
        <dbReference type="ARBA" id="ARBA00022958"/>
    </source>
</evidence>
<dbReference type="PROSITE" id="PS50088">
    <property type="entry name" value="ANK_REPEAT"/>
    <property type="match status" value="2"/>
</dbReference>
<dbReference type="EMBL" id="CM026432">
    <property type="protein sequence ID" value="KAG0556464.1"/>
    <property type="molecule type" value="Genomic_DNA"/>
</dbReference>
<feature type="transmembrane region" description="Helical" evidence="15">
    <location>
        <begin position="293"/>
        <end position="315"/>
    </location>
</feature>
<dbReference type="InterPro" id="IPR014710">
    <property type="entry name" value="RmlC-like_jellyroll"/>
</dbReference>
<dbReference type="CDD" id="cd00038">
    <property type="entry name" value="CAP_ED"/>
    <property type="match status" value="1"/>
</dbReference>